<reference evidence="2" key="2">
    <citation type="submission" date="2015-01" db="EMBL/GenBank/DDBJ databases">
        <title>Evolutionary Origins and Diversification of the Mycorrhizal Mutualists.</title>
        <authorList>
            <consortium name="DOE Joint Genome Institute"/>
            <consortium name="Mycorrhizal Genomics Consortium"/>
            <person name="Kohler A."/>
            <person name="Kuo A."/>
            <person name="Nagy L.G."/>
            <person name="Floudas D."/>
            <person name="Copeland A."/>
            <person name="Barry K.W."/>
            <person name="Cichocki N."/>
            <person name="Veneault-Fourrey C."/>
            <person name="LaButti K."/>
            <person name="Lindquist E.A."/>
            <person name="Lipzen A."/>
            <person name="Lundell T."/>
            <person name="Morin E."/>
            <person name="Murat C."/>
            <person name="Riley R."/>
            <person name="Ohm R."/>
            <person name="Sun H."/>
            <person name="Tunlid A."/>
            <person name="Henrissat B."/>
            <person name="Grigoriev I.V."/>
            <person name="Hibbett D.S."/>
            <person name="Martin F."/>
        </authorList>
    </citation>
    <scope>NUCLEOTIDE SEQUENCE [LARGE SCALE GENOMIC DNA]</scope>
    <source>
        <strain evidence="2">MAFF 305830</strain>
    </source>
</reference>
<sequence>MAYEHMYGQHWDDLCRKVGVRLEDAQGRRIPGELKPVSLIGLALDTVEEVTPSMDIRRGGNEMRVIRRFLGQVAGRVWKRNNK</sequence>
<dbReference type="EMBL" id="KN824370">
    <property type="protein sequence ID" value="KIM21855.1"/>
    <property type="molecule type" value="Genomic_DNA"/>
</dbReference>
<gene>
    <name evidence="1" type="ORF">M408DRAFT_333225</name>
</gene>
<evidence type="ECO:0000313" key="1">
    <source>
        <dbReference type="EMBL" id="KIM21855.1"/>
    </source>
</evidence>
<keyword evidence="2" id="KW-1185">Reference proteome</keyword>
<evidence type="ECO:0000313" key="2">
    <source>
        <dbReference type="Proteomes" id="UP000054097"/>
    </source>
</evidence>
<organism evidence="1 2">
    <name type="scientific">Serendipita vermifera MAFF 305830</name>
    <dbReference type="NCBI Taxonomy" id="933852"/>
    <lineage>
        <taxon>Eukaryota</taxon>
        <taxon>Fungi</taxon>
        <taxon>Dikarya</taxon>
        <taxon>Basidiomycota</taxon>
        <taxon>Agaricomycotina</taxon>
        <taxon>Agaricomycetes</taxon>
        <taxon>Sebacinales</taxon>
        <taxon>Serendipitaceae</taxon>
        <taxon>Serendipita</taxon>
    </lineage>
</organism>
<name>A0A0C3AB25_SERVB</name>
<dbReference type="HOGENOM" id="CLU_2544039_0_0_1"/>
<proteinExistence type="predicted"/>
<protein>
    <submittedName>
        <fullName evidence="1">Uncharacterized protein</fullName>
    </submittedName>
</protein>
<accession>A0A0C3AB25</accession>
<reference evidence="1 2" key="1">
    <citation type="submission" date="2014-04" db="EMBL/GenBank/DDBJ databases">
        <authorList>
            <consortium name="DOE Joint Genome Institute"/>
            <person name="Kuo A."/>
            <person name="Zuccaro A."/>
            <person name="Kohler A."/>
            <person name="Nagy L.G."/>
            <person name="Floudas D."/>
            <person name="Copeland A."/>
            <person name="Barry K.W."/>
            <person name="Cichocki N."/>
            <person name="Veneault-Fourrey C."/>
            <person name="LaButti K."/>
            <person name="Lindquist E.A."/>
            <person name="Lipzen A."/>
            <person name="Lundell T."/>
            <person name="Morin E."/>
            <person name="Murat C."/>
            <person name="Sun H."/>
            <person name="Tunlid A."/>
            <person name="Henrissat B."/>
            <person name="Grigoriev I.V."/>
            <person name="Hibbett D.S."/>
            <person name="Martin F."/>
            <person name="Nordberg H.P."/>
            <person name="Cantor M.N."/>
            <person name="Hua S.X."/>
        </authorList>
    </citation>
    <scope>NUCLEOTIDE SEQUENCE [LARGE SCALE GENOMIC DNA]</scope>
    <source>
        <strain evidence="1 2">MAFF 305830</strain>
    </source>
</reference>
<dbReference type="Proteomes" id="UP000054097">
    <property type="component" value="Unassembled WGS sequence"/>
</dbReference>
<dbReference type="AlphaFoldDB" id="A0A0C3AB25"/>